<feature type="transmembrane region" description="Helical" evidence="7">
    <location>
        <begin position="516"/>
        <end position="539"/>
    </location>
</feature>
<dbReference type="InterPro" id="IPR007110">
    <property type="entry name" value="Ig-like_dom"/>
</dbReference>
<evidence type="ECO:0000313" key="9">
    <source>
        <dbReference type="EMBL" id="EEN54862.1"/>
    </source>
</evidence>
<dbReference type="InterPro" id="IPR013783">
    <property type="entry name" value="Ig-like_fold"/>
</dbReference>
<sequence>MVPATSGLAPTYPSSNTAGHDAGTSVHAVSYRVRPESLAVREGQTATLRCAFLGLTSQSVVFWEGPPNFAVISTGREVDPRYPRHRIIGDPARGEYHLEIKDVDIREEGGYRCSTLGLTEKAEVTLNVVVPMKNPPEIKGRDVTFTAGQPMTLTCVATEGNPLPRLRWFNATKLLEQINQNAMAEVVPSVSLDLVIPEVARWDHGKNVTCVADQGYPDLTTNMAASTILNVHYPPIVRSRRQTLRVSEGETLDLSCDVDSNPQAAVSWRKMDGDIPGNAEIRGNELRLPKLSRTAAGGYRCLANNGILPSGEGSVTLIVLYPPSITSGFEDKTSALAGGEGFSLLCEAEGYPKPRVRWRRKGTKLYFDNPLEFTQIDYDMEGDYECVASNGQIRNDVRHTYVDVIGKPYINTVSLKVSVRSGDTARLVCEILSDPLPEETRWLRRGPGQQDKPVTASQRPGIRQEERSSASGVTNTLVISHVGRSDGGVYVCETTNTFGTFQRDFHMDVKATNTQAVVIASVTVIVLLILFATIFICIAKRTGLTERVRREKASTSDLTLPRALPPLPSYMVPAGSDPGDGLEMQDFNGTLKPRPPPRTDLEPYSIGLSYPTLKETVCILYKKKQTTNVPSYCDALVSQLTPVGLMHPLPPYSTVERQRPDGEDNMLDSPYLEDPWDTEGFVMPPSVPPKHRADKGINAITQC</sequence>
<evidence type="ECO:0000259" key="8">
    <source>
        <dbReference type="PROSITE" id="PS50835"/>
    </source>
</evidence>
<dbReference type="SUPFAM" id="SSF48726">
    <property type="entry name" value="Immunoglobulin"/>
    <property type="match status" value="5"/>
</dbReference>
<dbReference type="InterPro" id="IPR013162">
    <property type="entry name" value="CD80_C2-set"/>
</dbReference>
<dbReference type="InterPro" id="IPR003599">
    <property type="entry name" value="Ig_sub"/>
</dbReference>
<feature type="domain" description="Ig-like" evidence="8">
    <location>
        <begin position="408"/>
        <end position="496"/>
    </location>
</feature>
<organism>
    <name type="scientific">Branchiostoma floridae</name>
    <name type="common">Florida lancelet</name>
    <name type="synonym">Amphioxus</name>
    <dbReference type="NCBI Taxonomy" id="7739"/>
    <lineage>
        <taxon>Eukaryota</taxon>
        <taxon>Metazoa</taxon>
        <taxon>Chordata</taxon>
        <taxon>Cephalochordata</taxon>
        <taxon>Leptocardii</taxon>
        <taxon>Amphioxiformes</taxon>
        <taxon>Branchiostomatidae</taxon>
        <taxon>Branchiostoma</taxon>
    </lineage>
</organism>
<reference evidence="9" key="1">
    <citation type="journal article" date="2008" name="Nature">
        <title>The amphioxus genome and the evolution of the chordate karyotype.</title>
        <authorList>
            <consortium name="US DOE Joint Genome Institute (JGI-PGF)"/>
            <person name="Putnam N.H."/>
            <person name="Butts T."/>
            <person name="Ferrier D.E.K."/>
            <person name="Furlong R.F."/>
            <person name="Hellsten U."/>
            <person name="Kawashima T."/>
            <person name="Robinson-Rechavi M."/>
            <person name="Shoguchi E."/>
            <person name="Terry A."/>
            <person name="Yu J.-K."/>
            <person name="Benito-Gutierrez E.L."/>
            <person name="Dubchak I."/>
            <person name="Garcia-Fernandez J."/>
            <person name="Gibson-Brown J.J."/>
            <person name="Grigoriev I.V."/>
            <person name="Horton A.C."/>
            <person name="de Jong P.J."/>
            <person name="Jurka J."/>
            <person name="Kapitonov V.V."/>
            <person name="Kohara Y."/>
            <person name="Kuroki Y."/>
            <person name="Lindquist E."/>
            <person name="Lucas S."/>
            <person name="Osoegawa K."/>
            <person name="Pennacchio L.A."/>
            <person name="Salamov A.A."/>
            <person name="Satou Y."/>
            <person name="Sauka-Spengler T."/>
            <person name="Schmutz J."/>
            <person name="Shin-I T."/>
            <person name="Toyoda A."/>
            <person name="Bronner-Fraser M."/>
            <person name="Fujiyama A."/>
            <person name="Holland L.Z."/>
            <person name="Holland P.W.H."/>
            <person name="Satoh N."/>
            <person name="Rokhsar D.S."/>
        </authorList>
    </citation>
    <scope>NUCLEOTIDE SEQUENCE [LARGE SCALE GENOMIC DNA]</scope>
    <source>
        <strain evidence="9">S238N-H82</strain>
        <tissue evidence="9">Testes</tissue>
    </source>
</reference>
<dbReference type="AlphaFoldDB" id="C3YXQ3"/>
<proteinExistence type="predicted"/>
<name>C3YXQ3_BRAFL</name>
<evidence type="ECO:0000256" key="3">
    <source>
        <dbReference type="ARBA" id="ARBA00023157"/>
    </source>
</evidence>
<dbReference type="SMART" id="SM00409">
    <property type="entry name" value="IG"/>
    <property type="match status" value="5"/>
</dbReference>
<keyword evidence="5" id="KW-0393">Immunoglobulin domain</keyword>
<evidence type="ECO:0000256" key="4">
    <source>
        <dbReference type="ARBA" id="ARBA00023180"/>
    </source>
</evidence>
<dbReference type="SMART" id="SM00408">
    <property type="entry name" value="IGc2"/>
    <property type="match status" value="5"/>
</dbReference>
<dbReference type="PROSITE" id="PS50835">
    <property type="entry name" value="IG_LIKE"/>
    <property type="match status" value="5"/>
</dbReference>
<dbReference type="Gene3D" id="2.60.40.10">
    <property type="entry name" value="Immunoglobulins"/>
    <property type="match status" value="5"/>
</dbReference>
<keyword evidence="2 7" id="KW-0472">Membrane</keyword>
<accession>C3YXQ3</accession>
<feature type="region of interest" description="Disordered" evidence="6">
    <location>
        <begin position="441"/>
        <end position="470"/>
    </location>
</feature>
<feature type="domain" description="Ig-like" evidence="8">
    <location>
        <begin position="323"/>
        <end position="398"/>
    </location>
</feature>
<keyword evidence="4" id="KW-0325">Glycoprotein</keyword>
<feature type="domain" description="Ig-like" evidence="8">
    <location>
        <begin position="234"/>
        <end position="316"/>
    </location>
</feature>
<dbReference type="InterPro" id="IPR036179">
    <property type="entry name" value="Ig-like_dom_sf"/>
</dbReference>
<dbReference type="GO" id="GO:0016020">
    <property type="term" value="C:membrane"/>
    <property type="evidence" value="ECO:0007669"/>
    <property type="project" value="UniProtKB-SubCell"/>
</dbReference>
<dbReference type="InterPro" id="IPR051275">
    <property type="entry name" value="Cell_adhesion_signaling"/>
</dbReference>
<dbReference type="Pfam" id="PF13927">
    <property type="entry name" value="Ig_3"/>
    <property type="match status" value="3"/>
</dbReference>
<feature type="region of interest" description="Disordered" evidence="6">
    <location>
        <begin position="1"/>
        <end position="21"/>
    </location>
</feature>
<dbReference type="eggNOG" id="KOG4475">
    <property type="taxonomic scope" value="Eukaryota"/>
</dbReference>
<dbReference type="PANTHER" id="PTHR11640:SF164">
    <property type="entry name" value="MAM DOMAIN-CONTAINING GLYCOSYLPHOSPHATIDYLINOSITOL ANCHOR PROTEIN 1"/>
    <property type="match status" value="1"/>
</dbReference>
<evidence type="ECO:0000256" key="2">
    <source>
        <dbReference type="ARBA" id="ARBA00023136"/>
    </source>
</evidence>
<comment type="subcellular location">
    <subcellularLocation>
        <location evidence="1">Membrane</location>
        <topology evidence="1">Single-pass type I membrane protein</topology>
    </subcellularLocation>
</comment>
<keyword evidence="7" id="KW-1133">Transmembrane helix</keyword>
<evidence type="ECO:0000256" key="6">
    <source>
        <dbReference type="SAM" id="MobiDB-lite"/>
    </source>
</evidence>
<evidence type="ECO:0000256" key="1">
    <source>
        <dbReference type="ARBA" id="ARBA00004479"/>
    </source>
</evidence>
<evidence type="ECO:0000256" key="5">
    <source>
        <dbReference type="ARBA" id="ARBA00023319"/>
    </source>
</evidence>
<feature type="domain" description="Ig-like" evidence="8">
    <location>
        <begin position="136"/>
        <end position="226"/>
    </location>
</feature>
<keyword evidence="3" id="KW-1015">Disulfide bond</keyword>
<protein>
    <recommendedName>
        <fullName evidence="8">Ig-like domain-containing protein</fullName>
    </recommendedName>
</protein>
<keyword evidence="7" id="KW-0812">Transmembrane</keyword>
<dbReference type="InterPro" id="IPR003598">
    <property type="entry name" value="Ig_sub2"/>
</dbReference>
<dbReference type="InParanoid" id="C3YXQ3"/>
<evidence type="ECO:0000256" key="7">
    <source>
        <dbReference type="SAM" id="Phobius"/>
    </source>
</evidence>
<dbReference type="EMBL" id="GG666563">
    <property type="protein sequence ID" value="EEN54862.1"/>
    <property type="molecule type" value="Genomic_DNA"/>
</dbReference>
<feature type="domain" description="Ig-like" evidence="8">
    <location>
        <begin position="13"/>
        <end position="125"/>
    </location>
</feature>
<gene>
    <name evidence="9" type="ORF">BRAFLDRAFT_74473</name>
</gene>
<dbReference type="Pfam" id="PF08205">
    <property type="entry name" value="C2-set_2"/>
    <property type="match status" value="1"/>
</dbReference>
<dbReference type="PANTHER" id="PTHR11640">
    <property type="entry name" value="NEPHRIN"/>
    <property type="match status" value="1"/>
</dbReference>